<accession>A0A9P0QSV8</accession>
<dbReference type="Proteomes" id="UP000837801">
    <property type="component" value="Unassembled WGS sequence"/>
</dbReference>
<organism evidence="2 3">
    <name type="scientific">[Candida] railenensis</name>
    <dbReference type="NCBI Taxonomy" id="45579"/>
    <lineage>
        <taxon>Eukaryota</taxon>
        <taxon>Fungi</taxon>
        <taxon>Dikarya</taxon>
        <taxon>Ascomycota</taxon>
        <taxon>Saccharomycotina</taxon>
        <taxon>Pichiomycetes</taxon>
        <taxon>Debaryomycetaceae</taxon>
        <taxon>Kurtzmaniella</taxon>
    </lineage>
</organism>
<comment type="caution">
    <text evidence="2">The sequence shown here is derived from an EMBL/GenBank/DDBJ whole genome shotgun (WGS) entry which is preliminary data.</text>
</comment>
<feature type="compositionally biased region" description="Low complexity" evidence="1">
    <location>
        <begin position="106"/>
        <end position="129"/>
    </location>
</feature>
<evidence type="ECO:0000313" key="3">
    <source>
        <dbReference type="Proteomes" id="UP000837801"/>
    </source>
</evidence>
<protein>
    <submittedName>
        <fullName evidence="2">Uncharacterized protein</fullName>
    </submittedName>
</protein>
<evidence type="ECO:0000256" key="1">
    <source>
        <dbReference type="SAM" id="MobiDB-lite"/>
    </source>
</evidence>
<sequence length="205" mass="22988">MDEFYLNNANSLVMKQLDYLAHAANHLSDDNLFQSLETFTDNNNNDNDEDCEVPQRSAARLNNREVMIYRERLAQQMSSARKRVVTTGPRHRRGYSTDDNSSLTESSTFSDDQQSVSSDSACSSPSTSPHLAMSKKNPINTSFTGVRLFDDYCNLDPLDEDDDDDVSFFEEIGEACLCRIDAVVSVSSIHDSNSDSSRPISYIKV</sequence>
<dbReference type="AlphaFoldDB" id="A0A9P0QSV8"/>
<name>A0A9P0QSV8_9ASCO</name>
<feature type="region of interest" description="Disordered" evidence="1">
    <location>
        <begin position="78"/>
        <end position="137"/>
    </location>
</feature>
<keyword evidence="3" id="KW-1185">Reference proteome</keyword>
<proteinExistence type="predicted"/>
<reference evidence="2" key="1">
    <citation type="submission" date="2022-03" db="EMBL/GenBank/DDBJ databases">
        <authorList>
            <person name="Legras J.-L."/>
            <person name="Devillers H."/>
            <person name="Grondin C."/>
        </authorList>
    </citation>
    <scope>NUCLEOTIDE SEQUENCE</scope>
    <source>
        <strain evidence="2">CLIB 1423</strain>
    </source>
</reference>
<gene>
    <name evidence="2" type="ORF">CLIB1423_13S03356</name>
</gene>
<dbReference type="EMBL" id="CAKXYY010000013">
    <property type="protein sequence ID" value="CAH2353984.1"/>
    <property type="molecule type" value="Genomic_DNA"/>
</dbReference>
<feature type="compositionally biased region" description="Basic residues" evidence="1">
    <location>
        <begin position="80"/>
        <end position="94"/>
    </location>
</feature>
<evidence type="ECO:0000313" key="2">
    <source>
        <dbReference type="EMBL" id="CAH2353984.1"/>
    </source>
</evidence>